<gene>
    <name evidence="1" type="ORF">LCGC14_1149890</name>
</gene>
<comment type="caution">
    <text evidence="1">The sequence shown here is derived from an EMBL/GenBank/DDBJ whole genome shotgun (WGS) entry which is preliminary data.</text>
</comment>
<sequence length="84" mass="9302">MKLIKVSGCHECPYCYNEHVCQYPKAYFLDSTGVVSMKVGVEYSEKTLPDNCPLEESPKTGFGSAFDGTLKTSNVSFVISPYFS</sequence>
<reference evidence="1" key="1">
    <citation type="journal article" date="2015" name="Nature">
        <title>Complex archaea that bridge the gap between prokaryotes and eukaryotes.</title>
        <authorList>
            <person name="Spang A."/>
            <person name="Saw J.H."/>
            <person name="Jorgensen S.L."/>
            <person name="Zaremba-Niedzwiedzka K."/>
            <person name="Martijn J."/>
            <person name="Lind A.E."/>
            <person name="van Eijk R."/>
            <person name="Schleper C."/>
            <person name="Guy L."/>
            <person name="Ettema T.J."/>
        </authorList>
    </citation>
    <scope>NUCLEOTIDE SEQUENCE</scope>
</reference>
<dbReference type="EMBL" id="LAZR01005520">
    <property type="protein sequence ID" value="KKM99250.1"/>
    <property type="molecule type" value="Genomic_DNA"/>
</dbReference>
<evidence type="ECO:0000313" key="1">
    <source>
        <dbReference type="EMBL" id="KKM99250.1"/>
    </source>
</evidence>
<proteinExistence type="predicted"/>
<accession>A0A0F9PDZ1</accession>
<name>A0A0F9PDZ1_9ZZZZ</name>
<organism evidence="1">
    <name type="scientific">marine sediment metagenome</name>
    <dbReference type="NCBI Taxonomy" id="412755"/>
    <lineage>
        <taxon>unclassified sequences</taxon>
        <taxon>metagenomes</taxon>
        <taxon>ecological metagenomes</taxon>
    </lineage>
</organism>
<dbReference type="AlphaFoldDB" id="A0A0F9PDZ1"/>
<protein>
    <submittedName>
        <fullName evidence="1">Uncharacterized protein</fullName>
    </submittedName>
</protein>